<feature type="transmembrane region" description="Helical" evidence="9">
    <location>
        <begin position="92"/>
        <end position="111"/>
    </location>
</feature>
<organism evidence="10 11">
    <name type="scientific">Filibacter tadaridae</name>
    <dbReference type="NCBI Taxonomy" id="2483811"/>
    <lineage>
        <taxon>Bacteria</taxon>
        <taxon>Bacillati</taxon>
        <taxon>Bacillota</taxon>
        <taxon>Bacilli</taxon>
        <taxon>Bacillales</taxon>
        <taxon>Caryophanaceae</taxon>
        <taxon>Filibacter</taxon>
    </lineage>
</organism>
<keyword evidence="5 8" id="KW-0812">Transmembrane</keyword>
<accession>A0A3P5X3M2</accession>
<dbReference type="RefSeq" id="WP_124069701.1">
    <property type="nucleotide sequence ID" value="NZ_CBCRXF010000006.1"/>
</dbReference>
<dbReference type="Pfam" id="PF00860">
    <property type="entry name" value="Xan_ur_permease"/>
    <property type="match status" value="1"/>
</dbReference>
<evidence type="ECO:0000256" key="3">
    <source>
        <dbReference type="ARBA" id="ARBA00022448"/>
    </source>
</evidence>
<protein>
    <submittedName>
        <fullName evidence="10">Guanine/hypoxanthine permease PbuO</fullName>
    </submittedName>
</protein>
<dbReference type="GO" id="GO:0005886">
    <property type="term" value="C:plasma membrane"/>
    <property type="evidence" value="ECO:0007669"/>
    <property type="project" value="UniProtKB-SubCell"/>
</dbReference>
<evidence type="ECO:0000256" key="4">
    <source>
        <dbReference type="ARBA" id="ARBA00022475"/>
    </source>
</evidence>
<feature type="transmembrane region" description="Helical" evidence="9">
    <location>
        <begin position="15"/>
        <end position="35"/>
    </location>
</feature>
<feature type="transmembrane region" description="Helical" evidence="9">
    <location>
        <begin position="47"/>
        <end position="72"/>
    </location>
</feature>
<dbReference type="Proteomes" id="UP000270468">
    <property type="component" value="Unassembled WGS sequence"/>
</dbReference>
<reference evidence="10 11" key="1">
    <citation type="submission" date="2018-11" db="EMBL/GenBank/DDBJ databases">
        <authorList>
            <person name="Criscuolo A."/>
        </authorList>
    </citation>
    <scope>NUCLEOTIDE SEQUENCE [LARGE SCALE GENOMIC DNA]</scope>
    <source>
        <strain evidence="10">ATB-66</strain>
    </source>
</reference>
<dbReference type="InterPro" id="IPR045018">
    <property type="entry name" value="Azg-like"/>
</dbReference>
<dbReference type="GO" id="GO:0005345">
    <property type="term" value="F:purine nucleobase transmembrane transporter activity"/>
    <property type="evidence" value="ECO:0007669"/>
    <property type="project" value="TreeGrafter"/>
</dbReference>
<keyword evidence="4 8" id="KW-1003">Cell membrane</keyword>
<keyword evidence="6 8" id="KW-1133">Transmembrane helix</keyword>
<gene>
    <name evidence="10" type="primary">pbuO</name>
    <name evidence="10" type="ORF">FILTAD_01311</name>
</gene>
<proteinExistence type="inferred from homology"/>
<evidence type="ECO:0000256" key="1">
    <source>
        <dbReference type="ARBA" id="ARBA00004651"/>
    </source>
</evidence>
<keyword evidence="3 8" id="KW-0813">Transport</keyword>
<evidence type="ECO:0000256" key="8">
    <source>
        <dbReference type="PIRNR" id="PIRNR005353"/>
    </source>
</evidence>
<dbReference type="PIRSF" id="PIRSF005353">
    <property type="entry name" value="PbuG"/>
    <property type="match status" value="1"/>
</dbReference>
<dbReference type="InterPro" id="IPR026033">
    <property type="entry name" value="Azg-like_bact_archaea"/>
</dbReference>
<evidence type="ECO:0000256" key="5">
    <source>
        <dbReference type="ARBA" id="ARBA00022692"/>
    </source>
</evidence>
<sequence>MFHLKKHNTTVKTEVLAGMTTFLTMAYIVIVNPIILADAGVPFDQVFLATIISAIVGTLWMGLFANYPIAIAPGMGLNAYFTSVVLASDGQLDYMTAFSAVFIAGILFVLLSMTSFREKLIQSIPENLKHGITAGIGLFIAFIGLRMSGIVAPHESNLVKLGDLTSAPVLLALFGLLVTIVLMTLNVYGSIFIGMILTGIVAFFTGQLEFKGALWQMPHLPEGIIVWNPIQAAGDVISHGLYGVVFAFLIVTLFDTTGTMIGVAKQAGLMKGNTLPRARHALLADSVATTVGSVFGTSPTSAFVESSSGVAVGGRTGLTSVTVAILFIIAAFFSPFVSALSGVSAITAPALIIVGSLMIGVVKHIDWDSFDEAFPAFLIILTMPLTSSIATGIALGFITYPLLKVVKGKWKKVPVLLYIFAVLFTYQLLFLPH</sequence>
<evidence type="ECO:0000256" key="9">
    <source>
        <dbReference type="SAM" id="Phobius"/>
    </source>
</evidence>
<dbReference type="InterPro" id="IPR006043">
    <property type="entry name" value="NCS2"/>
</dbReference>
<feature type="transmembrane region" description="Helical" evidence="9">
    <location>
        <begin position="132"/>
        <end position="152"/>
    </location>
</feature>
<feature type="transmembrane region" description="Helical" evidence="9">
    <location>
        <begin position="415"/>
        <end position="432"/>
    </location>
</feature>
<dbReference type="PANTHER" id="PTHR43337:SF1">
    <property type="entry name" value="XANTHINE_URACIL PERMEASE C887.17-RELATED"/>
    <property type="match status" value="1"/>
</dbReference>
<keyword evidence="11" id="KW-1185">Reference proteome</keyword>
<dbReference type="AlphaFoldDB" id="A0A3P5X3M2"/>
<evidence type="ECO:0000256" key="6">
    <source>
        <dbReference type="ARBA" id="ARBA00022989"/>
    </source>
</evidence>
<keyword evidence="7 8" id="KW-0472">Membrane</keyword>
<dbReference type="PANTHER" id="PTHR43337">
    <property type="entry name" value="XANTHINE/URACIL PERMEASE C887.17-RELATED"/>
    <property type="match status" value="1"/>
</dbReference>
<evidence type="ECO:0000313" key="10">
    <source>
        <dbReference type="EMBL" id="VDC25820.1"/>
    </source>
</evidence>
<feature type="transmembrane region" description="Helical" evidence="9">
    <location>
        <begin position="340"/>
        <end position="362"/>
    </location>
</feature>
<feature type="transmembrane region" description="Helical" evidence="9">
    <location>
        <begin position="316"/>
        <end position="333"/>
    </location>
</feature>
<dbReference type="OrthoDB" id="9808458at2"/>
<feature type="transmembrane region" description="Helical" evidence="9">
    <location>
        <begin position="374"/>
        <end position="403"/>
    </location>
</feature>
<evidence type="ECO:0000256" key="2">
    <source>
        <dbReference type="ARBA" id="ARBA00005697"/>
    </source>
</evidence>
<feature type="transmembrane region" description="Helical" evidence="9">
    <location>
        <begin position="164"/>
        <end position="183"/>
    </location>
</feature>
<evidence type="ECO:0000313" key="11">
    <source>
        <dbReference type="Proteomes" id="UP000270468"/>
    </source>
</evidence>
<dbReference type="EMBL" id="UXAV01000036">
    <property type="protein sequence ID" value="VDC25820.1"/>
    <property type="molecule type" value="Genomic_DNA"/>
</dbReference>
<name>A0A3P5X3M2_9BACL</name>
<evidence type="ECO:0000256" key="7">
    <source>
        <dbReference type="ARBA" id="ARBA00023136"/>
    </source>
</evidence>
<feature type="transmembrane region" description="Helical" evidence="9">
    <location>
        <begin position="241"/>
        <end position="261"/>
    </location>
</feature>
<comment type="subcellular location">
    <subcellularLocation>
        <location evidence="1 8">Cell membrane</location>
        <topology evidence="1 8">Multi-pass membrane protein</topology>
    </subcellularLocation>
</comment>
<comment type="similarity">
    <text evidence="2 8">Belongs to the nucleobase:cation symporter-2 (NCS2) (TC 2.A.40) family. Azg-like subfamily.</text>
</comment>